<gene>
    <name evidence="2" type="ORF">DFK10_10425</name>
</gene>
<comment type="caution">
    <text evidence="2">The sequence shown here is derived from an EMBL/GenBank/DDBJ whole genome shotgun (WGS) entry which is preliminary data.</text>
</comment>
<dbReference type="CDD" id="cd07574">
    <property type="entry name" value="nitrilase_Rim1_like"/>
    <property type="match status" value="1"/>
</dbReference>
<dbReference type="EMBL" id="QETF01000010">
    <property type="protein sequence ID" value="PWG16725.1"/>
    <property type="molecule type" value="Genomic_DNA"/>
</dbReference>
<organism evidence="2 3">
    <name type="scientific">Salibaculum griseiflavum</name>
    <dbReference type="NCBI Taxonomy" id="1914409"/>
    <lineage>
        <taxon>Bacteria</taxon>
        <taxon>Pseudomonadati</taxon>
        <taxon>Pseudomonadota</taxon>
        <taxon>Alphaproteobacteria</taxon>
        <taxon>Rhodobacterales</taxon>
        <taxon>Roseobacteraceae</taxon>
        <taxon>Salibaculum</taxon>
    </lineage>
</organism>
<name>A0A2V1P2T1_9RHOB</name>
<dbReference type="GO" id="GO:0016787">
    <property type="term" value="F:hydrolase activity"/>
    <property type="evidence" value="ECO:0007669"/>
    <property type="project" value="UniProtKB-KW"/>
</dbReference>
<dbReference type="PANTHER" id="PTHR23088">
    <property type="entry name" value="NITRILASE-RELATED"/>
    <property type="match status" value="1"/>
</dbReference>
<feature type="domain" description="CN hydrolase" evidence="1">
    <location>
        <begin position="1"/>
        <end position="255"/>
    </location>
</feature>
<accession>A0A2V1P2T1</accession>
<evidence type="ECO:0000313" key="2">
    <source>
        <dbReference type="EMBL" id="PWG16725.1"/>
    </source>
</evidence>
<dbReference type="PANTHER" id="PTHR23088:SF50">
    <property type="entry name" value="HYDROLASE YHCX"/>
    <property type="match status" value="1"/>
</dbReference>
<dbReference type="PROSITE" id="PS50263">
    <property type="entry name" value="CN_HYDROLASE"/>
    <property type="match status" value="1"/>
</dbReference>
<dbReference type="AlphaFoldDB" id="A0A2V1P2T1"/>
<reference evidence="3" key="1">
    <citation type="submission" date="2018-05" db="EMBL/GenBank/DDBJ databases">
        <authorList>
            <person name="Du Z."/>
            <person name="Wang X."/>
        </authorList>
    </citation>
    <scope>NUCLEOTIDE SEQUENCE [LARGE SCALE GENOMIC DNA]</scope>
    <source>
        <strain evidence="3">WDS4C29</strain>
    </source>
</reference>
<dbReference type="Gene3D" id="3.60.110.10">
    <property type="entry name" value="Carbon-nitrogen hydrolase"/>
    <property type="match status" value="1"/>
</dbReference>
<dbReference type="InterPro" id="IPR036526">
    <property type="entry name" value="C-N_Hydrolase_sf"/>
</dbReference>
<evidence type="ECO:0000313" key="3">
    <source>
        <dbReference type="Proteomes" id="UP000245293"/>
    </source>
</evidence>
<dbReference type="InterPro" id="IPR003010">
    <property type="entry name" value="C-N_Hydrolase"/>
</dbReference>
<proteinExistence type="predicted"/>
<keyword evidence="3" id="KW-1185">Reference proteome</keyword>
<sequence length="289" mass="30743">MKIAACAYHCGGVPDRAALRAKLDALVADCDADLVVLPEYAAMDAALAGARIDFGDIGWRDRAADRAEDWVDLFRQLATRHDCHILAGSGPARAEGCIVNRSWLVAPSGAVVHQDKLILTPYERDTLAMVGGGDLRLFATALGKIGILVCYDSEFPILARRLAQAGADMILVPSCTDFPAGQTRVRQSARARAIENQCLVVQAPLVGRVEGCGIVDESTGRAGLFCPPDHGLPSDGILAQGDTDSTRPVIAEVDPAAIAAPRQAGQVGNFAHWGEQERHDRDVKTMVLA</sequence>
<keyword evidence="2" id="KW-0378">Hydrolase</keyword>
<dbReference type="Proteomes" id="UP000245293">
    <property type="component" value="Unassembled WGS sequence"/>
</dbReference>
<dbReference type="Pfam" id="PF00795">
    <property type="entry name" value="CN_hydrolase"/>
    <property type="match status" value="1"/>
</dbReference>
<dbReference type="SUPFAM" id="SSF56317">
    <property type="entry name" value="Carbon-nitrogen hydrolase"/>
    <property type="match status" value="1"/>
</dbReference>
<dbReference type="RefSeq" id="WP_109388968.1">
    <property type="nucleotide sequence ID" value="NZ_QETF01000010.1"/>
</dbReference>
<dbReference type="OrthoDB" id="9811121at2"/>
<evidence type="ECO:0000259" key="1">
    <source>
        <dbReference type="PROSITE" id="PS50263"/>
    </source>
</evidence>
<protein>
    <submittedName>
        <fullName evidence="2">Amidohydrolase</fullName>
    </submittedName>
</protein>